<dbReference type="GO" id="GO:0005829">
    <property type="term" value="C:cytosol"/>
    <property type="evidence" value="ECO:0007669"/>
    <property type="project" value="TreeGrafter"/>
</dbReference>
<dbReference type="InterPro" id="IPR027417">
    <property type="entry name" value="P-loop_NTPase"/>
</dbReference>
<dbReference type="Gene3D" id="3.40.50.300">
    <property type="entry name" value="P-loop containing nucleotide triphosphate hydrolases"/>
    <property type="match status" value="2"/>
</dbReference>
<dbReference type="PANTHER" id="PTHR47396:SF1">
    <property type="entry name" value="ATP-DEPENDENT HELICASE IRC3-RELATED"/>
    <property type="match status" value="1"/>
</dbReference>
<feature type="domain" description="Helicase ATP-binding" evidence="1">
    <location>
        <begin position="178"/>
        <end position="337"/>
    </location>
</feature>
<feature type="domain" description="Helicase C-terminal" evidence="2">
    <location>
        <begin position="428"/>
        <end position="590"/>
    </location>
</feature>
<organism evidence="3 4">
    <name type="scientific">Candidatus Argoarchaeum ethanivorans</name>
    <dbReference type="NCBI Taxonomy" id="2608793"/>
    <lineage>
        <taxon>Archaea</taxon>
        <taxon>Methanobacteriati</taxon>
        <taxon>Methanobacteriota</taxon>
        <taxon>Stenosarchaea group</taxon>
        <taxon>Methanomicrobia</taxon>
        <taxon>Methanosarcinales</taxon>
        <taxon>Methanosarcinales incertae sedis</taxon>
        <taxon>GOM Arc I cluster</taxon>
        <taxon>Candidatus Argoarchaeum</taxon>
    </lineage>
</organism>
<dbReference type="GO" id="GO:0120545">
    <property type="term" value="F:nucleic acid conformation isomerase activity"/>
    <property type="evidence" value="ECO:0007669"/>
    <property type="project" value="UniProtKB-ARBA"/>
</dbReference>
<dbReference type="Pfam" id="PF04851">
    <property type="entry name" value="ResIII"/>
    <property type="match status" value="1"/>
</dbReference>
<dbReference type="Pfam" id="PF08463">
    <property type="entry name" value="EcoEI_R_C"/>
    <property type="match status" value="1"/>
</dbReference>
<accession>A0A811TE56</accession>
<evidence type="ECO:0000313" key="3">
    <source>
        <dbReference type="EMBL" id="CAD6493952.1"/>
    </source>
</evidence>
<gene>
    <name evidence="3" type="ORF">FFODKBPE_00597</name>
</gene>
<dbReference type="EMBL" id="CAJHIP010000037">
    <property type="protein sequence ID" value="CAD6493952.1"/>
    <property type="molecule type" value="Genomic_DNA"/>
</dbReference>
<dbReference type="GO" id="GO:0006304">
    <property type="term" value="P:DNA modification"/>
    <property type="evidence" value="ECO:0007669"/>
    <property type="project" value="InterPro"/>
</dbReference>
<dbReference type="InterPro" id="IPR006935">
    <property type="entry name" value="Helicase/UvrB_N"/>
</dbReference>
<sequence length="784" mass="89378">MGYNEADTRAKLINPKLHEAGWSEDLIRREITAGTVEIINGKTIRKKGRMDYLLCLPVKEGETPLSIAVLEAKKEDEHATLGLEQAKEYAKRLNAPFVFSTNGHLFVEYDYFEEKVSRELPLDNFLAPETLRELYEKGKGFSLDDEKAKALLVPYRGGQSERRYYQDAALRAALEKIASKNDDWNRVLLSLATGSGKTRIAVQLLHKLAESNQLKNALFVCDRNELRRQGFGRLFAAFGDNAAEVKKKNPQKNARIVVATYQALGIDEEGDQSFFLDNYPKNYFSHIIIDECHRSAWNKWSIVLTNNPEAVQIGLTATPRIISGEKSAEKEKDEKISRNNIKYFGEPVYEYSYITGWQDGYLAACEIVKRKANIDERMLLKEEIIKKGAYDARTGKPMLFGEGKEVYEKSSFDRQLILPDRRKKMCSDLLEQFEKTGGLKQKTIIFCVNDKHAEDVTNELNNRYKEKGLPECEKFAFKFTQKGVASGVLGESQGTLLANMRAQKNSHFIATTVDLLTTGVDIPCIQNIVFFVYVKSPISFYQMVGRGTRIDETFSKYMFRVYDYTNATRLFGKKFISKPRETPSKPPKPGKKRKVFTVEGYKVEVKDEGIFILMEDEETGKEKPYTIEEYKEKLAASLIEQVENIDLLREMWVNRSERKHLIGALPGGEKGALMLRELLDLEDCDLYDFFADVGFGIDPKTREERVLAFDYKNKAWLMSLPSESAKVIKSLARQFKERGIDELETPDVFNIPEIKRVGGVKALSGIRINTADVLTDVKERLLVA</sequence>
<dbReference type="GO" id="GO:0140097">
    <property type="term" value="F:catalytic activity, acting on DNA"/>
    <property type="evidence" value="ECO:0007669"/>
    <property type="project" value="UniProtKB-ARBA"/>
</dbReference>
<evidence type="ECO:0000259" key="1">
    <source>
        <dbReference type="PROSITE" id="PS51192"/>
    </source>
</evidence>
<reference evidence="3" key="1">
    <citation type="submission" date="2020-10" db="EMBL/GenBank/DDBJ databases">
        <authorList>
            <person name="Hahn C.J."/>
            <person name="Laso-Perez R."/>
            <person name="Vulcano F."/>
            <person name="Vaziourakis K.-M."/>
            <person name="Stokke R."/>
            <person name="Steen I.H."/>
            <person name="Teske A."/>
            <person name="Boetius A."/>
            <person name="Liebeke M."/>
            <person name="Amann R."/>
            <person name="Knittel K."/>
        </authorList>
    </citation>
    <scope>NUCLEOTIDE SEQUENCE</scope>
    <source>
        <strain evidence="3">Gfbio:e3339647-f889-4370-9287-4fb5cb688e4c:AG394J04_GoMArc1</strain>
    </source>
</reference>
<dbReference type="Gene3D" id="3.90.1570.30">
    <property type="match status" value="1"/>
</dbReference>
<comment type="caution">
    <text evidence="3">The sequence shown here is derived from an EMBL/GenBank/DDBJ whole genome shotgun (WGS) entry which is preliminary data.</text>
</comment>
<dbReference type="AlphaFoldDB" id="A0A811TE56"/>
<protein>
    <submittedName>
        <fullName evidence="3">Type III restriction enzyme, res subunit</fullName>
    </submittedName>
</protein>
<dbReference type="GO" id="GO:0005524">
    <property type="term" value="F:ATP binding"/>
    <property type="evidence" value="ECO:0007669"/>
    <property type="project" value="InterPro"/>
</dbReference>
<evidence type="ECO:0000313" key="4">
    <source>
        <dbReference type="Proteomes" id="UP000603056"/>
    </source>
</evidence>
<dbReference type="InterPro" id="IPR013670">
    <property type="entry name" value="EcoEI_R_C_dom"/>
</dbReference>
<dbReference type="Proteomes" id="UP000603056">
    <property type="component" value="Unassembled WGS sequence"/>
</dbReference>
<name>A0A811TE56_9EURY</name>
<dbReference type="InterPro" id="IPR014001">
    <property type="entry name" value="Helicase_ATP-bd"/>
</dbReference>
<dbReference type="InterPro" id="IPR050742">
    <property type="entry name" value="Helicase_Restrict-Modif_Enz"/>
</dbReference>
<dbReference type="SMART" id="SM00487">
    <property type="entry name" value="DEXDc"/>
    <property type="match status" value="1"/>
</dbReference>
<dbReference type="PANTHER" id="PTHR47396">
    <property type="entry name" value="TYPE I RESTRICTION ENZYME ECOKI R PROTEIN"/>
    <property type="match status" value="1"/>
</dbReference>
<evidence type="ECO:0000259" key="2">
    <source>
        <dbReference type="PROSITE" id="PS51194"/>
    </source>
</evidence>
<dbReference type="SUPFAM" id="SSF52540">
    <property type="entry name" value="P-loop containing nucleoside triphosphate hydrolases"/>
    <property type="match status" value="1"/>
</dbReference>
<dbReference type="Pfam" id="PF00271">
    <property type="entry name" value="Helicase_C"/>
    <property type="match status" value="1"/>
</dbReference>
<proteinExistence type="predicted"/>
<dbReference type="PROSITE" id="PS51192">
    <property type="entry name" value="HELICASE_ATP_BIND_1"/>
    <property type="match status" value="1"/>
</dbReference>
<dbReference type="InterPro" id="IPR001650">
    <property type="entry name" value="Helicase_C-like"/>
</dbReference>
<dbReference type="GO" id="GO:0016787">
    <property type="term" value="F:hydrolase activity"/>
    <property type="evidence" value="ECO:0007669"/>
    <property type="project" value="InterPro"/>
</dbReference>
<dbReference type="GO" id="GO:0003677">
    <property type="term" value="F:DNA binding"/>
    <property type="evidence" value="ECO:0007669"/>
    <property type="project" value="InterPro"/>
</dbReference>
<dbReference type="PROSITE" id="PS51194">
    <property type="entry name" value="HELICASE_CTER"/>
    <property type="match status" value="1"/>
</dbReference>